<proteinExistence type="predicted"/>
<protein>
    <submittedName>
        <fullName evidence="2">Uncharacterized protein</fullName>
    </submittedName>
</protein>
<dbReference type="AlphaFoldDB" id="A0A202EDH8"/>
<organism evidence="2 3">
    <name type="scientific">Natronolimnobius baerhuensis</name>
    <dbReference type="NCBI Taxonomy" id="253108"/>
    <lineage>
        <taxon>Archaea</taxon>
        <taxon>Methanobacteriati</taxon>
        <taxon>Methanobacteriota</taxon>
        <taxon>Stenosarchaea group</taxon>
        <taxon>Halobacteria</taxon>
        <taxon>Halobacteriales</taxon>
        <taxon>Natrialbaceae</taxon>
        <taxon>Natronolimnobius</taxon>
    </lineage>
</organism>
<reference evidence="2 3" key="1">
    <citation type="submission" date="2017-02" db="EMBL/GenBank/DDBJ databases">
        <title>Natronthermophilus aegyptiacus gen. nov.,sp. nov., an aerobic, extremely halophilic alkalithermophilic archaeon isolated from the athalassohaline Wadi An Natrun, Egypt.</title>
        <authorList>
            <person name="Zhao B."/>
        </authorList>
    </citation>
    <scope>NUCLEOTIDE SEQUENCE [LARGE SCALE GENOMIC DNA]</scope>
    <source>
        <strain evidence="2 3">CGMCC 1.3597</strain>
    </source>
</reference>
<dbReference type="EMBL" id="MWPH01000001">
    <property type="protein sequence ID" value="OVE86050.1"/>
    <property type="molecule type" value="Genomic_DNA"/>
</dbReference>
<gene>
    <name evidence="2" type="ORF">B2G88_04435</name>
</gene>
<evidence type="ECO:0000313" key="2">
    <source>
        <dbReference type="EMBL" id="OVE86050.1"/>
    </source>
</evidence>
<comment type="caution">
    <text evidence="2">The sequence shown here is derived from an EMBL/GenBank/DDBJ whole genome shotgun (WGS) entry which is preliminary data.</text>
</comment>
<dbReference type="SUPFAM" id="SSF46785">
    <property type="entry name" value="Winged helix' DNA-binding domain"/>
    <property type="match status" value="1"/>
</dbReference>
<dbReference type="OrthoDB" id="201100at2157"/>
<dbReference type="RefSeq" id="WP_054863090.1">
    <property type="nucleotide sequence ID" value="NZ_MWPH01000001.1"/>
</dbReference>
<dbReference type="InterPro" id="IPR055770">
    <property type="entry name" value="DUF7346"/>
</dbReference>
<evidence type="ECO:0000256" key="1">
    <source>
        <dbReference type="SAM" id="MobiDB-lite"/>
    </source>
</evidence>
<sequence length="170" mass="18618">MKTVQDDTGKRYLLLKQSTQASLVRDPDTGNECYIQNDRLESSDESTFETLAQTISPAVRTLLTNVHDETTLGILLELEARGPLSVRALLEADTCCESDLHGRLTVLSSADLIDETAVGGERGYRLTEECTTALEAIRTPADNHERDTDDETTSEAEATTISNTQPVQDS</sequence>
<name>A0A202EDH8_9EURY</name>
<evidence type="ECO:0000313" key="3">
    <source>
        <dbReference type="Proteomes" id="UP000196084"/>
    </source>
</evidence>
<feature type="region of interest" description="Disordered" evidence="1">
    <location>
        <begin position="137"/>
        <end position="170"/>
    </location>
</feature>
<dbReference type="InterPro" id="IPR036390">
    <property type="entry name" value="WH_DNA-bd_sf"/>
</dbReference>
<dbReference type="Gene3D" id="1.10.10.10">
    <property type="entry name" value="Winged helix-like DNA-binding domain superfamily/Winged helix DNA-binding domain"/>
    <property type="match status" value="1"/>
</dbReference>
<keyword evidence="3" id="KW-1185">Reference proteome</keyword>
<dbReference type="Proteomes" id="UP000196084">
    <property type="component" value="Unassembled WGS sequence"/>
</dbReference>
<accession>A0A202EDH8</accession>
<feature type="compositionally biased region" description="Polar residues" evidence="1">
    <location>
        <begin position="161"/>
        <end position="170"/>
    </location>
</feature>
<dbReference type="InterPro" id="IPR036388">
    <property type="entry name" value="WH-like_DNA-bd_sf"/>
</dbReference>
<dbReference type="Pfam" id="PF24037">
    <property type="entry name" value="DUF7346"/>
    <property type="match status" value="1"/>
</dbReference>